<feature type="transmembrane region" description="Helical" evidence="6">
    <location>
        <begin position="77"/>
        <end position="101"/>
    </location>
</feature>
<dbReference type="InterPro" id="IPR002549">
    <property type="entry name" value="AI-2E-like"/>
</dbReference>
<reference evidence="7 8" key="1">
    <citation type="submission" date="2015-11" db="EMBL/GenBank/DDBJ databases">
        <authorList>
            <person name="Lin W."/>
        </authorList>
    </citation>
    <scope>NUCLEOTIDE SEQUENCE [LARGE SCALE GENOMIC DNA]</scope>
    <source>
        <strain evidence="7 8">HCH-1</strain>
    </source>
</reference>
<accession>A0ABR5SCZ7</accession>
<dbReference type="RefSeq" id="WP_236861720.1">
    <property type="nucleotide sequence ID" value="NZ_LNQR01000086.1"/>
</dbReference>
<dbReference type="Proteomes" id="UP000060487">
    <property type="component" value="Unassembled WGS sequence"/>
</dbReference>
<comment type="caution">
    <text evidence="7">The sequence shown here is derived from an EMBL/GenBank/DDBJ whole genome shotgun (WGS) entry which is preliminary data.</text>
</comment>
<keyword evidence="3 6" id="KW-0812">Transmembrane</keyword>
<feature type="transmembrane region" description="Helical" evidence="6">
    <location>
        <begin position="25"/>
        <end position="57"/>
    </location>
</feature>
<keyword evidence="8" id="KW-1185">Reference proteome</keyword>
<evidence type="ECO:0000256" key="6">
    <source>
        <dbReference type="SAM" id="Phobius"/>
    </source>
</evidence>
<proteinExistence type="inferred from homology"/>
<keyword evidence="4 6" id="KW-1133">Transmembrane helix</keyword>
<feature type="transmembrane region" description="Helical" evidence="6">
    <location>
        <begin position="163"/>
        <end position="182"/>
    </location>
</feature>
<evidence type="ECO:0000256" key="4">
    <source>
        <dbReference type="ARBA" id="ARBA00022989"/>
    </source>
</evidence>
<organism evidence="7 8">
    <name type="scientific">Candidatus Magnetominusculus xianensis</name>
    <dbReference type="NCBI Taxonomy" id="1748249"/>
    <lineage>
        <taxon>Bacteria</taxon>
        <taxon>Pseudomonadati</taxon>
        <taxon>Nitrospirota</taxon>
        <taxon>Nitrospiria</taxon>
        <taxon>Nitrospirales</taxon>
        <taxon>Nitrospiraceae</taxon>
        <taxon>Candidatus Magnetominusculus</taxon>
    </lineage>
</organism>
<evidence type="ECO:0000313" key="7">
    <source>
        <dbReference type="EMBL" id="KWT82585.1"/>
    </source>
</evidence>
<protein>
    <submittedName>
        <fullName evidence="7">Membrane protein</fullName>
    </submittedName>
</protein>
<keyword evidence="5 6" id="KW-0472">Membrane</keyword>
<evidence type="ECO:0000256" key="3">
    <source>
        <dbReference type="ARBA" id="ARBA00022692"/>
    </source>
</evidence>
<feature type="transmembrane region" description="Helical" evidence="6">
    <location>
        <begin position="269"/>
        <end position="295"/>
    </location>
</feature>
<feature type="transmembrane region" description="Helical" evidence="6">
    <location>
        <begin position="244"/>
        <end position="262"/>
    </location>
</feature>
<feature type="transmembrane region" description="Helical" evidence="6">
    <location>
        <begin position="219"/>
        <end position="238"/>
    </location>
</feature>
<name>A0ABR5SCZ7_9BACT</name>
<comment type="subcellular location">
    <subcellularLocation>
        <location evidence="1">Membrane</location>
        <topology evidence="1">Multi-pass membrane protein</topology>
    </subcellularLocation>
</comment>
<evidence type="ECO:0000256" key="1">
    <source>
        <dbReference type="ARBA" id="ARBA00004141"/>
    </source>
</evidence>
<evidence type="ECO:0000256" key="2">
    <source>
        <dbReference type="ARBA" id="ARBA00009773"/>
    </source>
</evidence>
<dbReference type="EMBL" id="LNQR01000086">
    <property type="protein sequence ID" value="KWT82585.1"/>
    <property type="molecule type" value="Genomic_DNA"/>
</dbReference>
<sequence length="351" mass="37931">MNEMYNSFMDADKPVNEIVISNYDIAAWVIVVILLFLVINLHLLSALLSGLLVFELIHVLSNKIKVKGLTSRASKMIVVALLGIVVVTVVLLVSLGIAGFFRGSSGNVQVLLQKMADVIDNSLSSLPVWITNHLPTDAEGVKSSVSELLRKHAAELQSVGKQAARVAAHVLIGMVMGVLLALSEITDEQSHGPLAKSLLESISRVAFSFRRVVFAQLRISAINTTLSAAYLAIILPLLGIHLPLIKTMILITFLAGLLPVIGNLISNTVIIVVSLSNSFNVAVASMVYLVVIHKLEYFLNAKIVGTQVKSKTWEILIAMLAMEAAFGLPGVIAAPIYYTYLKKELTDKGLI</sequence>
<evidence type="ECO:0000313" key="8">
    <source>
        <dbReference type="Proteomes" id="UP000060487"/>
    </source>
</evidence>
<gene>
    <name evidence="7" type="ORF">ASN18_2443</name>
</gene>
<dbReference type="Pfam" id="PF01594">
    <property type="entry name" value="AI-2E_transport"/>
    <property type="match status" value="1"/>
</dbReference>
<feature type="transmembrane region" description="Helical" evidence="6">
    <location>
        <begin position="315"/>
        <end position="338"/>
    </location>
</feature>
<comment type="similarity">
    <text evidence="2">Belongs to the autoinducer-2 exporter (AI-2E) (TC 2.A.86) family.</text>
</comment>
<evidence type="ECO:0000256" key="5">
    <source>
        <dbReference type="ARBA" id="ARBA00023136"/>
    </source>
</evidence>